<dbReference type="Pfam" id="PF09981">
    <property type="entry name" value="DUF2218"/>
    <property type="match status" value="1"/>
</dbReference>
<dbReference type="InterPro" id="IPR014543">
    <property type="entry name" value="UCP028291"/>
</dbReference>
<gene>
    <name evidence="1" type="ORF">AAM4_1406</name>
</gene>
<dbReference type="Gene3D" id="3.30.310.50">
    <property type="entry name" value="Alpha-D-phosphohexomutase, C-terminal domain"/>
    <property type="match status" value="1"/>
</dbReference>
<accession>A0A1L7RP14</accession>
<sequence>MTTDTAAAPATPGFDSRSVARVATDKPAAYGRRLVSHMSRRIDGEWNGAESTGHLVFNREGTVAGVADLTCEDDALVLTLSASAQELPRLEEVAGRHLARFGYEDGLVVSWTRQDGSAGTTQGPLTKEDLDRLRAEYKARAAREGESDAAEDFPDLRN</sequence>
<organism evidence="1">
    <name type="scientific">Actinomyces succiniciruminis</name>
    <dbReference type="NCBI Taxonomy" id="1522002"/>
    <lineage>
        <taxon>Bacteria</taxon>
        <taxon>Bacillati</taxon>
        <taxon>Actinomycetota</taxon>
        <taxon>Actinomycetes</taxon>
        <taxon>Actinomycetales</taxon>
        <taxon>Actinomycetaceae</taxon>
        <taxon>Actinomyces</taxon>
    </lineage>
</organism>
<dbReference type="RefSeq" id="WP_210580041.1">
    <property type="nucleotide sequence ID" value="NZ_LK995498.1"/>
</dbReference>
<protein>
    <submittedName>
        <fullName evidence="1">PF09981 protein</fullName>
    </submittedName>
</protein>
<dbReference type="AlphaFoldDB" id="A0A1L7RP14"/>
<proteinExistence type="predicted"/>
<dbReference type="EMBL" id="LK995498">
    <property type="protein sequence ID" value="CED91238.1"/>
    <property type="molecule type" value="Genomic_DNA"/>
</dbReference>
<reference evidence="1" key="1">
    <citation type="submission" date="2014-07" db="EMBL/GenBank/DDBJ databases">
        <authorList>
            <person name="Zhang J.E."/>
            <person name="Yang H."/>
            <person name="Guo J."/>
            <person name="Deng Z."/>
            <person name="Luo H."/>
            <person name="Luo M."/>
            <person name="Zhao B."/>
        </authorList>
    </citation>
    <scope>NUCLEOTIDE SEQUENCE</scope>
    <source>
        <strain evidence="1">AM4</strain>
    </source>
</reference>
<evidence type="ECO:0000313" key="1">
    <source>
        <dbReference type="EMBL" id="CED91238.1"/>
    </source>
</evidence>
<name>A0A1L7RP14_9ACTO</name>